<proteinExistence type="predicted"/>
<dbReference type="Proteomes" id="UP001596956">
    <property type="component" value="Unassembled WGS sequence"/>
</dbReference>
<sequence>AGDIDEIGPRAAGDLAVGDAVMAVVVPTGAHGAYSEYLAVPAESVARIPAGAGYAAASTLPMNGLTARLALDRMALEPGATLAVTGAAGAFGGYVIQLAKAEQLRVIVDAAEQELPLVRALGADVVVHRGDGVAERILGAEPGGVDAVADGAVHNELVSRAVRDGGQIATVRGFKGDDQALERGVVFHPVLVVDYHREPAKLDGLRKQVEEGVLRLRVARTLPADQAAEAHRLLEAGGVRGRLVLEF</sequence>
<feature type="domain" description="Enoyl reductase (ER)" evidence="1">
    <location>
        <begin position="2"/>
        <end position="245"/>
    </location>
</feature>
<accession>A0ABW3BKD9</accession>
<dbReference type="PANTHER" id="PTHR43482">
    <property type="entry name" value="PROTEIN AST1-RELATED"/>
    <property type="match status" value="1"/>
</dbReference>
<dbReference type="PANTHER" id="PTHR43482:SF1">
    <property type="entry name" value="PROTEIN AST1-RELATED"/>
    <property type="match status" value="1"/>
</dbReference>
<dbReference type="SUPFAM" id="SSF51735">
    <property type="entry name" value="NAD(P)-binding Rossmann-fold domains"/>
    <property type="match status" value="1"/>
</dbReference>
<dbReference type="Pfam" id="PF13602">
    <property type="entry name" value="ADH_zinc_N_2"/>
    <property type="match status" value="1"/>
</dbReference>
<dbReference type="InterPro" id="IPR020843">
    <property type="entry name" value="ER"/>
</dbReference>
<protein>
    <submittedName>
        <fullName evidence="2">Zinc-binding dehydrogenase</fullName>
    </submittedName>
</protein>
<dbReference type="EMBL" id="JBHTHR010000792">
    <property type="protein sequence ID" value="MFD0803233.1"/>
    <property type="molecule type" value="Genomic_DNA"/>
</dbReference>
<comment type="caution">
    <text evidence="2">The sequence shown here is derived from an EMBL/GenBank/DDBJ whole genome shotgun (WGS) entry which is preliminary data.</text>
</comment>
<feature type="non-terminal residue" evidence="2">
    <location>
        <position position="1"/>
    </location>
</feature>
<gene>
    <name evidence="2" type="ORF">ACFQZU_18175</name>
</gene>
<evidence type="ECO:0000259" key="1">
    <source>
        <dbReference type="SMART" id="SM00829"/>
    </source>
</evidence>
<evidence type="ECO:0000313" key="3">
    <source>
        <dbReference type="Proteomes" id="UP001596956"/>
    </source>
</evidence>
<keyword evidence="3" id="KW-1185">Reference proteome</keyword>
<dbReference type="Gene3D" id="3.90.180.10">
    <property type="entry name" value="Medium-chain alcohol dehydrogenases, catalytic domain"/>
    <property type="match status" value="1"/>
</dbReference>
<dbReference type="SMART" id="SM00829">
    <property type="entry name" value="PKS_ER"/>
    <property type="match status" value="1"/>
</dbReference>
<dbReference type="InterPro" id="IPR011032">
    <property type="entry name" value="GroES-like_sf"/>
</dbReference>
<reference evidence="3" key="1">
    <citation type="journal article" date="2019" name="Int. J. Syst. Evol. Microbiol.">
        <title>The Global Catalogue of Microorganisms (GCM) 10K type strain sequencing project: providing services to taxonomists for standard genome sequencing and annotation.</title>
        <authorList>
            <consortium name="The Broad Institute Genomics Platform"/>
            <consortium name="The Broad Institute Genome Sequencing Center for Infectious Disease"/>
            <person name="Wu L."/>
            <person name="Ma J."/>
        </authorList>
    </citation>
    <scope>NUCLEOTIDE SEQUENCE [LARGE SCALE GENOMIC DNA]</scope>
    <source>
        <strain evidence="3">CCUG 63369</strain>
    </source>
</reference>
<dbReference type="InterPro" id="IPR052585">
    <property type="entry name" value="Lipid_raft_assoc_Zn_ADH"/>
</dbReference>
<dbReference type="SUPFAM" id="SSF50129">
    <property type="entry name" value="GroES-like"/>
    <property type="match status" value="1"/>
</dbReference>
<dbReference type="Gene3D" id="3.40.50.720">
    <property type="entry name" value="NAD(P)-binding Rossmann-like Domain"/>
    <property type="match status" value="1"/>
</dbReference>
<evidence type="ECO:0000313" key="2">
    <source>
        <dbReference type="EMBL" id="MFD0803233.1"/>
    </source>
</evidence>
<dbReference type="InterPro" id="IPR036291">
    <property type="entry name" value="NAD(P)-bd_dom_sf"/>
</dbReference>
<organism evidence="2 3">
    <name type="scientific">Streptomonospora algeriensis</name>
    <dbReference type="NCBI Taxonomy" id="995084"/>
    <lineage>
        <taxon>Bacteria</taxon>
        <taxon>Bacillati</taxon>
        <taxon>Actinomycetota</taxon>
        <taxon>Actinomycetes</taxon>
        <taxon>Streptosporangiales</taxon>
        <taxon>Nocardiopsidaceae</taxon>
        <taxon>Streptomonospora</taxon>
    </lineage>
</organism>
<name>A0ABW3BKD9_9ACTN</name>